<name>A0A9N8HRI0_9STRA</name>
<gene>
    <name evidence="2" type="ORF">SEMRO_1571_G283340.1</name>
</gene>
<keyword evidence="3" id="KW-1185">Reference proteome</keyword>
<proteinExistence type="predicted"/>
<protein>
    <submittedName>
        <fullName evidence="2">Uncharacterized protein</fullName>
    </submittedName>
</protein>
<accession>A0A9N8HRI0</accession>
<dbReference type="AlphaFoldDB" id="A0A9N8HRI0"/>
<dbReference type="EMBL" id="CAICTM010001569">
    <property type="protein sequence ID" value="CAB9524708.1"/>
    <property type="molecule type" value="Genomic_DNA"/>
</dbReference>
<feature type="compositionally biased region" description="Low complexity" evidence="1">
    <location>
        <begin position="36"/>
        <end position="51"/>
    </location>
</feature>
<sequence length="481" mass="53022">MMGYQPLVFPNLIGGTKDTFPTNTTLPPIIPRGAISTSTTQLPPTSTSQPSANDRHDTIEPPQSSRETGSKLPGTAVPYQSEQAARELQKIDQPWPNWSHCNPLAAFEDRCHPKPATCRHVQNATNNHGIGNALEITYVKVASESLRQKPDCAPIIHDKPVRPIHPGEFSFQLLDYVKEPSWVVQPSKSFRDFQAKCLAFLLTQPKQVVTDKVQAIQQQYSAQQHNDKQHYPLVAMHLRTGWSDEMQRNVPGWDGLGSCEDYQNQFPVDMAHHAVSDLPLKQVILDFATAADRVFGAGGNHKQWRLYVASDAPGIRNYVRHLLHDRVVGPIVWQEGRIGHNYQGGMATSLEEKVATSVSAFTDLVIMSEADMLVCISSRFPSAANLRSGGCPQRFAEVGAFPRHELAIAGDLLHKAWTKYTSKSKNTSPGAITGSTPWCPALDEEAKAKLFDAIPGGRDNPCTTAVDPIRACFCLLKLSHA</sequence>
<dbReference type="Gene3D" id="3.40.50.11350">
    <property type="match status" value="1"/>
</dbReference>
<comment type="caution">
    <text evidence="2">The sequence shown here is derived from an EMBL/GenBank/DDBJ whole genome shotgun (WGS) entry which is preliminary data.</text>
</comment>
<evidence type="ECO:0000313" key="2">
    <source>
        <dbReference type="EMBL" id="CAB9524708.1"/>
    </source>
</evidence>
<dbReference type="OrthoDB" id="56715at2759"/>
<dbReference type="Proteomes" id="UP001153069">
    <property type="component" value="Unassembled WGS sequence"/>
</dbReference>
<evidence type="ECO:0000256" key="1">
    <source>
        <dbReference type="SAM" id="MobiDB-lite"/>
    </source>
</evidence>
<reference evidence="2" key="1">
    <citation type="submission" date="2020-06" db="EMBL/GenBank/DDBJ databases">
        <authorList>
            <consortium name="Plant Systems Biology data submission"/>
        </authorList>
    </citation>
    <scope>NUCLEOTIDE SEQUENCE</scope>
    <source>
        <strain evidence="2">D6</strain>
    </source>
</reference>
<organism evidence="2 3">
    <name type="scientific">Seminavis robusta</name>
    <dbReference type="NCBI Taxonomy" id="568900"/>
    <lineage>
        <taxon>Eukaryota</taxon>
        <taxon>Sar</taxon>
        <taxon>Stramenopiles</taxon>
        <taxon>Ochrophyta</taxon>
        <taxon>Bacillariophyta</taxon>
        <taxon>Bacillariophyceae</taxon>
        <taxon>Bacillariophycidae</taxon>
        <taxon>Naviculales</taxon>
        <taxon>Naviculaceae</taxon>
        <taxon>Seminavis</taxon>
    </lineage>
</organism>
<evidence type="ECO:0000313" key="3">
    <source>
        <dbReference type="Proteomes" id="UP001153069"/>
    </source>
</evidence>
<feature type="region of interest" description="Disordered" evidence="1">
    <location>
        <begin position="15"/>
        <end position="75"/>
    </location>
</feature>